<gene>
    <name evidence="1" type="ORF">SCF082_LOCUS7686</name>
    <name evidence="2" type="ORF">SCF082_LOCUS7858</name>
</gene>
<dbReference type="EMBL" id="CAXAMM010004459">
    <property type="protein sequence ID" value="CAK9003683.1"/>
    <property type="molecule type" value="Genomic_DNA"/>
</dbReference>
<proteinExistence type="predicted"/>
<evidence type="ECO:0000313" key="1">
    <source>
        <dbReference type="EMBL" id="CAK9003313.1"/>
    </source>
</evidence>
<dbReference type="EMBL" id="CAXAMM010004358">
    <property type="protein sequence ID" value="CAK9003313.1"/>
    <property type="molecule type" value="Genomic_DNA"/>
</dbReference>
<keyword evidence="3" id="KW-1185">Reference proteome</keyword>
<evidence type="ECO:0000313" key="3">
    <source>
        <dbReference type="Proteomes" id="UP001642464"/>
    </source>
</evidence>
<sequence>MPQVAMDLVLHKKLAPGANLAPSGFLLADALMILDSKMQLLLLVPGERETKADRAATEAKRIKKMLGALRHLFRNTFLDF</sequence>
<protein>
    <submittedName>
        <fullName evidence="2">Uncharacterized protein</fullName>
    </submittedName>
</protein>
<reference evidence="2 3" key="1">
    <citation type="submission" date="2024-02" db="EMBL/GenBank/DDBJ databases">
        <authorList>
            <person name="Chen Y."/>
            <person name="Shah S."/>
            <person name="Dougan E. K."/>
            <person name="Thang M."/>
            <person name="Chan C."/>
        </authorList>
    </citation>
    <scope>NUCLEOTIDE SEQUENCE [LARGE SCALE GENOMIC DNA]</scope>
</reference>
<accession>A0ABP0IQT9</accession>
<comment type="caution">
    <text evidence="2">The sequence shown here is derived from an EMBL/GenBank/DDBJ whole genome shotgun (WGS) entry which is preliminary data.</text>
</comment>
<dbReference type="Proteomes" id="UP001642464">
    <property type="component" value="Unassembled WGS sequence"/>
</dbReference>
<evidence type="ECO:0000313" key="2">
    <source>
        <dbReference type="EMBL" id="CAK9003683.1"/>
    </source>
</evidence>
<name>A0ABP0IQT9_9DINO</name>
<organism evidence="2 3">
    <name type="scientific">Durusdinium trenchii</name>
    <dbReference type="NCBI Taxonomy" id="1381693"/>
    <lineage>
        <taxon>Eukaryota</taxon>
        <taxon>Sar</taxon>
        <taxon>Alveolata</taxon>
        <taxon>Dinophyceae</taxon>
        <taxon>Suessiales</taxon>
        <taxon>Symbiodiniaceae</taxon>
        <taxon>Durusdinium</taxon>
    </lineage>
</organism>